<dbReference type="Proteomes" id="UP000053342">
    <property type="component" value="Unassembled WGS sequence"/>
</dbReference>
<accession>A0A0D2D0C4</accession>
<dbReference type="PANTHER" id="PTHR38705">
    <property type="entry name" value="PROTEIN RDS1"/>
    <property type="match status" value="1"/>
</dbReference>
<proteinExistence type="predicted"/>
<protein>
    <recommendedName>
        <fullName evidence="3">Ferritin-like domain-containing protein</fullName>
    </recommendedName>
</protein>
<organism evidence="1 2">
    <name type="scientific">Exophiala oligosperma</name>
    <dbReference type="NCBI Taxonomy" id="215243"/>
    <lineage>
        <taxon>Eukaryota</taxon>
        <taxon>Fungi</taxon>
        <taxon>Dikarya</taxon>
        <taxon>Ascomycota</taxon>
        <taxon>Pezizomycotina</taxon>
        <taxon>Eurotiomycetes</taxon>
        <taxon>Chaetothyriomycetidae</taxon>
        <taxon>Chaetothyriales</taxon>
        <taxon>Herpotrichiellaceae</taxon>
        <taxon>Exophiala</taxon>
    </lineage>
</organism>
<dbReference type="RefSeq" id="XP_016256949.1">
    <property type="nucleotide sequence ID" value="XM_016412636.1"/>
</dbReference>
<dbReference type="Pfam" id="PF13668">
    <property type="entry name" value="Ferritin_2"/>
    <property type="match status" value="1"/>
</dbReference>
<evidence type="ECO:0000313" key="1">
    <source>
        <dbReference type="EMBL" id="KIW36733.1"/>
    </source>
</evidence>
<dbReference type="STRING" id="215243.A0A0D2D0C4"/>
<dbReference type="InterPro" id="IPR039254">
    <property type="entry name" value="Rds1"/>
</dbReference>
<sequence length="339" mass="35785">MATTAAVPLCSDTINGAGGGIPDRNEPPMLSAEAVKEFQLALFLENLELSYFQSGLENISTWGTAGYPNDTTKILSKIVAQEEVHVATITNLLSGYGAPVIAPCQYSFPVSSIDEFIALGDIITSLGISALIGVVHRVSYTDPSIVNTVASIVTVESRHDAFFRHVGGRVPDPAPFDTGISNIWAYNLALRFIVPGSCPTEIPLPILPPLTVSTPTAAENRSSAATGIASSIVPYQNSTTIPVNAANTTVTSSDMAFSWDPMQMPLVFEQGRQLFVGWTNQLNTPVYTVLSIIDQGRGVADVPQGLNGAVFVTVTSQLPDNDYDLALATLAGPAALSLS</sequence>
<name>A0A0D2D0C4_9EURO</name>
<dbReference type="PANTHER" id="PTHR38705:SF1">
    <property type="entry name" value="PROTEIN RDS1"/>
    <property type="match status" value="1"/>
</dbReference>
<dbReference type="AlphaFoldDB" id="A0A0D2D0C4"/>
<dbReference type="HOGENOM" id="CLU_071328_0_0_1"/>
<dbReference type="GeneID" id="27363103"/>
<dbReference type="VEuPathDB" id="FungiDB:PV06_11029"/>
<dbReference type="OrthoDB" id="1001765at2759"/>
<gene>
    <name evidence="1" type="ORF">PV06_11029</name>
</gene>
<dbReference type="EMBL" id="KN847349">
    <property type="protein sequence ID" value="KIW36733.1"/>
    <property type="molecule type" value="Genomic_DNA"/>
</dbReference>
<evidence type="ECO:0000313" key="2">
    <source>
        <dbReference type="Proteomes" id="UP000053342"/>
    </source>
</evidence>
<evidence type="ECO:0008006" key="3">
    <source>
        <dbReference type="Google" id="ProtNLM"/>
    </source>
</evidence>
<reference evidence="1 2" key="1">
    <citation type="submission" date="2015-01" db="EMBL/GenBank/DDBJ databases">
        <title>The Genome Sequence of Exophiala oligosperma CBS72588.</title>
        <authorList>
            <consortium name="The Broad Institute Genomics Platform"/>
            <person name="Cuomo C."/>
            <person name="de Hoog S."/>
            <person name="Gorbushina A."/>
            <person name="Stielow B."/>
            <person name="Teixiera M."/>
            <person name="Abouelleil A."/>
            <person name="Chapman S.B."/>
            <person name="Priest M."/>
            <person name="Young S.K."/>
            <person name="Wortman J."/>
            <person name="Nusbaum C."/>
            <person name="Birren B."/>
        </authorList>
    </citation>
    <scope>NUCLEOTIDE SEQUENCE [LARGE SCALE GENOMIC DNA]</scope>
    <source>
        <strain evidence="1 2">CBS 72588</strain>
    </source>
</reference>
<keyword evidence="2" id="KW-1185">Reference proteome</keyword>